<accession>A0ACB5RY34</accession>
<comment type="caution">
    <text evidence="1">The sequence shown here is derived from an EMBL/GenBank/DDBJ whole genome shotgun (WGS) entry which is preliminary data.</text>
</comment>
<protein>
    <submittedName>
        <fullName evidence="1">Uncharacterized protein</fullName>
    </submittedName>
</protein>
<dbReference type="EMBL" id="BSXG01000017">
    <property type="protein sequence ID" value="GME25036.1"/>
    <property type="molecule type" value="Genomic_DNA"/>
</dbReference>
<proteinExistence type="predicted"/>
<gene>
    <name evidence="1" type="primary">g1673</name>
    <name evidence="1" type="ORF">NpPPO83_00001673</name>
</gene>
<dbReference type="Proteomes" id="UP001165186">
    <property type="component" value="Unassembled WGS sequence"/>
</dbReference>
<name>A0ACB5RY34_9PEZI</name>
<keyword evidence="2" id="KW-1185">Reference proteome</keyword>
<evidence type="ECO:0000313" key="1">
    <source>
        <dbReference type="EMBL" id="GME25036.1"/>
    </source>
</evidence>
<sequence length="442" mass="47411">MPLAIDRRRRGAVDWTAQPPRQPSFSPDIYIGSDNRAHVDTRRGIDGVYFLSVAPHSYNGPLPTSRYSVDEVKQYVTDFATDRAKVRAEFDTEEVENAIDEALDQVAALVEAEATVEDDLSVLDDTVEGDDSELGNILASQTRTWRTVLKRRERTAIQQTQASLTYLLSNSNAWQTHLLINATIRKIIRGLEVSLFILRDSYYGSNPITCAHPHCPLPSHSISTAGTAYLSLETVAPDAFPSLLTTAGIQVADGVYIPIYIRPQRNPEASTEPDYGPPSSTAGAGEHVDAAVTVHATLCISCIRDLYACAVAPALPQPPATGPASAVDTSSPSPSRRSDPHAGGLAPCHDHSPADQMNRERNEKLVRETPSPTRRPAVEVDRRGTNGDGVERGVWPPRRPRPDAVDAGLEDSQLDGVVYGSGGGGKGQGSGTASGGVGCVTM</sequence>
<organism evidence="1 2">
    <name type="scientific">Neofusicoccum parvum</name>
    <dbReference type="NCBI Taxonomy" id="310453"/>
    <lineage>
        <taxon>Eukaryota</taxon>
        <taxon>Fungi</taxon>
        <taxon>Dikarya</taxon>
        <taxon>Ascomycota</taxon>
        <taxon>Pezizomycotina</taxon>
        <taxon>Dothideomycetes</taxon>
        <taxon>Dothideomycetes incertae sedis</taxon>
        <taxon>Botryosphaeriales</taxon>
        <taxon>Botryosphaeriaceae</taxon>
        <taxon>Neofusicoccum</taxon>
    </lineage>
</organism>
<evidence type="ECO:0000313" key="2">
    <source>
        <dbReference type="Proteomes" id="UP001165186"/>
    </source>
</evidence>
<reference evidence="1" key="1">
    <citation type="submission" date="2024-09" db="EMBL/GenBank/DDBJ databases">
        <title>Draft Genome Sequences of Neofusicoccum parvum.</title>
        <authorList>
            <person name="Ashida A."/>
            <person name="Camagna M."/>
            <person name="Tanaka A."/>
            <person name="Takemoto D."/>
        </authorList>
    </citation>
    <scope>NUCLEOTIDE SEQUENCE</scope>
    <source>
        <strain evidence="1">PPO83</strain>
    </source>
</reference>